<dbReference type="HAMAP" id="MF_00020">
    <property type="entry name" value="Acetate_kinase"/>
    <property type="match status" value="1"/>
</dbReference>
<dbReference type="PROSITE" id="PS01075">
    <property type="entry name" value="ACETATE_KINASE_1"/>
    <property type="match status" value="1"/>
</dbReference>
<proteinExistence type="inferred from homology"/>
<comment type="cofactor">
    <cofactor evidence="9">
        <name>Mg(2+)</name>
        <dbReference type="ChEBI" id="CHEBI:18420"/>
    </cofactor>
    <cofactor evidence="9">
        <name>Mn(2+)</name>
        <dbReference type="ChEBI" id="CHEBI:29035"/>
    </cofactor>
    <text evidence="9">Mg(2+). Can also accept Mn(2+).</text>
</comment>
<dbReference type="HOGENOM" id="CLU_020352_0_0_5"/>
<dbReference type="GO" id="GO:0005829">
    <property type="term" value="C:cytosol"/>
    <property type="evidence" value="ECO:0007669"/>
    <property type="project" value="TreeGrafter"/>
</dbReference>
<keyword evidence="3 9" id="KW-0808">Transferase</keyword>
<comment type="catalytic activity">
    <reaction evidence="9">
        <text>acetate + ATP = acetyl phosphate + ADP</text>
        <dbReference type="Rhea" id="RHEA:11352"/>
        <dbReference type="ChEBI" id="CHEBI:22191"/>
        <dbReference type="ChEBI" id="CHEBI:30089"/>
        <dbReference type="ChEBI" id="CHEBI:30616"/>
        <dbReference type="ChEBI" id="CHEBI:456216"/>
        <dbReference type="EC" id="2.7.2.1"/>
    </reaction>
</comment>
<reference evidence="11 12" key="1">
    <citation type="journal article" date="2011" name="J. Bacteriol.">
        <title>Complete genome sequence of Polymorphum gilvum SL003B-26A1T, a crude oil-degrading bacterium from oil-polluted saline soil.</title>
        <authorList>
            <person name="Li S.G."/>
            <person name="Tang Y.Q."/>
            <person name="Nie Y."/>
            <person name="Cai M."/>
            <person name="Wu X.L."/>
        </authorList>
    </citation>
    <scope>NUCLEOTIDE SEQUENCE [LARGE SCALE GENOMIC DNA]</scope>
    <source>
        <strain evidence="12">LMG 25793 / CGMCC 1.9160 / SL003B-26A1</strain>
    </source>
</reference>
<dbReference type="RefSeq" id="WP_013654401.1">
    <property type="nucleotide sequence ID" value="NC_015259.1"/>
</dbReference>
<dbReference type="GO" id="GO:0006085">
    <property type="term" value="P:acetyl-CoA biosynthetic process"/>
    <property type="evidence" value="ECO:0007669"/>
    <property type="project" value="UniProtKB-UniRule"/>
</dbReference>
<dbReference type="eggNOG" id="COG0282">
    <property type="taxonomic scope" value="Bacteria"/>
</dbReference>
<dbReference type="PANTHER" id="PTHR21060:SF21">
    <property type="entry name" value="ACETATE KINASE"/>
    <property type="match status" value="1"/>
</dbReference>
<protein>
    <recommendedName>
        <fullName evidence="9">Acetate kinase</fullName>
        <ecNumber evidence="9">2.7.2.1</ecNumber>
    </recommendedName>
    <alternativeName>
        <fullName evidence="9">Acetokinase</fullName>
    </alternativeName>
</protein>
<dbReference type="EMBL" id="CP002568">
    <property type="protein sequence ID" value="ADZ72092.1"/>
    <property type="molecule type" value="Genomic_DNA"/>
</dbReference>
<evidence type="ECO:0000256" key="9">
    <source>
        <dbReference type="HAMAP-Rule" id="MF_00020"/>
    </source>
</evidence>
<feature type="site" description="Transition state stabilizer" evidence="9">
    <location>
        <position position="185"/>
    </location>
</feature>
<dbReference type="InterPro" id="IPR000890">
    <property type="entry name" value="Aliphatic_acid_kin_short-chain"/>
</dbReference>
<dbReference type="UniPathway" id="UPA00340">
    <property type="reaction ID" value="UER00458"/>
</dbReference>
<comment type="similarity">
    <text evidence="1 9 10">Belongs to the acetokinase family.</text>
</comment>
<dbReference type="Proteomes" id="UP000008130">
    <property type="component" value="Chromosome"/>
</dbReference>
<feature type="binding site" evidence="9">
    <location>
        <begin position="287"/>
        <end position="289"/>
    </location>
    <ligand>
        <name>ATP</name>
        <dbReference type="ChEBI" id="CHEBI:30616"/>
    </ligand>
</feature>
<evidence type="ECO:0000256" key="7">
    <source>
        <dbReference type="ARBA" id="ARBA00022840"/>
    </source>
</evidence>
<keyword evidence="4 9" id="KW-0479">Metal-binding</keyword>
<accession>F2J2R8</accession>
<dbReference type="NCBIfam" id="TIGR00016">
    <property type="entry name" value="ackA"/>
    <property type="match status" value="1"/>
</dbReference>
<dbReference type="PROSITE" id="PS01076">
    <property type="entry name" value="ACETATE_KINASE_2"/>
    <property type="match status" value="1"/>
</dbReference>
<feature type="binding site" evidence="9">
    <location>
        <begin position="212"/>
        <end position="216"/>
    </location>
    <ligand>
        <name>ATP</name>
        <dbReference type="ChEBI" id="CHEBI:30616"/>
    </ligand>
</feature>
<feature type="binding site" evidence="9">
    <location>
        <begin position="332"/>
        <end position="336"/>
    </location>
    <ligand>
        <name>ATP</name>
        <dbReference type="ChEBI" id="CHEBI:30616"/>
    </ligand>
</feature>
<keyword evidence="6 9" id="KW-0418">Kinase</keyword>
<evidence type="ECO:0000256" key="4">
    <source>
        <dbReference type="ARBA" id="ARBA00022723"/>
    </source>
</evidence>
<dbReference type="Pfam" id="PF00871">
    <property type="entry name" value="Acetate_kinase"/>
    <property type="match status" value="1"/>
</dbReference>
<feature type="binding site" evidence="9">
    <location>
        <position position="24"/>
    </location>
    <ligand>
        <name>ATP</name>
        <dbReference type="ChEBI" id="CHEBI:30616"/>
    </ligand>
</feature>
<comment type="pathway">
    <text evidence="9">Metabolic intermediate biosynthesis; acetyl-CoA biosynthesis; acetyl-CoA from acetate: step 1/2.</text>
</comment>
<keyword evidence="7 9" id="KW-0067">ATP-binding</keyword>
<keyword evidence="8 9" id="KW-0460">Magnesium</keyword>
<evidence type="ECO:0000256" key="6">
    <source>
        <dbReference type="ARBA" id="ARBA00022777"/>
    </source>
</evidence>
<evidence type="ECO:0000313" key="12">
    <source>
        <dbReference type="Proteomes" id="UP000008130"/>
    </source>
</evidence>
<dbReference type="AlphaFoldDB" id="F2J2R8"/>
<dbReference type="GO" id="GO:0000287">
    <property type="term" value="F:magnesium ion binding"/>
    <property type="evidence" value="ECO:0007669"/>
    <property type="project" value="UniProtKB-UniRule"/>
</dbReference>
<feature type="binding site" evidence="9">
    <location>
        <position position="383"/>
    </location>
    <ligand>
        <name>Mg(2+)</name>
        <dbReference type="ChEBI" id="CHEBI:18420"/>
    </ligand>
</feature>
<evidence type="ECO:0000256" key="8">
    <source>
        <dbReference type="ARBA" id="ARBA00022842"/>
    </source>
</evidence>
<dbReference type="SUPFAM" id="SSF53067">
    <property type="entry name" value="Actin-like ATPase domain"/>
    <property type="match status" value="2"/>
</dbReference>
<dbReference type="OrthoDB" id="9802453at2"/>
<comment type="function">
    <text evidence="9">Catalyzes the formation of acetyl phosphate from acetate and ATP. Can also catalyze the reverse reaction.</text>
</comment>
<dbReference type="GO" id="GO:0005524">
    <property type="term" value="F:ATP binding"/>
    <property type="evidence" value="ECO:0007669"/>
    <property type="project" value="UniProtKB-KW"/>
</dbReference>
<dbReference type="GO" id="GO:0006083">
    <property type="term" value="P:acetate metabolic process"/>
    <property type="evidence" value="ECO:0007669"/>
    <property type="project" value="TreeGrafter"/>
</dbReference>
<keyword evidence="5 9" id="KW-0547">Nucleotide-binding</keyword>
<keyword evidence="12" id="KW-1185">Reference proteome</keyword>
<evidence type="ECO:0000256" key="10">
    <source>
        <dbReference type="RuleBase" id="RU003835"/>
    </source>
</evidence>
<dbReference type="PATRIC" id="fig|991905.3.peg.3788"/>
<dbReference type="GO" id="GO:0008776">
    <property type="term" value="F:acetate kinase activity"/>
    <property type="evidence" value="ECO:0007669"/>
    <property type="project" value="UniProtKB-UniRule"/>
</dbReference>
<dbReference type="PANTHER" id="PTHR21060">
    <property type="entry name" value="ACETATE KINASE"/>
    <property type="match status" value="1"/>
</dbReference>
<evidence type="ECO:0000256" key="1">
    <source>
        <dbReference type="ARBA" id="ARBA00008748"/>
    </source>
</evidence>
<evidence type="ECO:0000313" key="11">
    <source>
        <dbReference type="EMBL" id="ADZ72092.1"/>
    </source>
</evidence>
<dbReference type="InterPro" id="IPR004372">
    <property type="entry name" value="Ac/propionate_kinase"/>
</dbReference>
<organism evidence="11 12">
    <name type="scientific">Polymorphum gilvum (strain LMG 25793 / CGMCC 1.9160 / SL003B-26A1)</name>
    <dbReference type="NCBI Taxonomy" id="991905"/>
    <lineage>
        <taxon>Bacteria</taxon>
        <taxon>Pseudomonadati</taxon>
        <taxon>Pseudomonadota</taxon>
        <taxon>Alphaproteobacteria</taxon>
        <taxon>Rhodobacterales</taxon>
        <taxon>Paracoccaceae</taxon>
        <taxon>Polymorphum</taxon>
    </lineage>
</organism>
<dbReference type="EC" id="2.7.2.1" evidence="9"/>
<feature type="binding site" evidence="9">
    <location>
        <position position="97"/>
    </location>
    <ligand>
        <name>substrate</name>
    </ligand>
</feature>
<dbReference type="InterPro" id="IPR023865">
    <property type="entry name" value="Aliphatic_acid_kinase_CS"/>
</dbReference>
<comment type="subcellular location">
    <subcellularLocation>
        <location evidence="9">Cytoplasm</location>
    </subcellularLocation>
</comment>
<evidence type="ECO:0000256" key="2">
    <source>
        <dbReference type="ARBA" id="ARBA00022490"/>
    </source>
</evidence>
<dbReference type="PRINTS" id="PR00471">
    <property type="entry name" value="ACETATEKNASE"/>
</dbReference>
<keyword evidence="2 9" id="KW-0963">Cytoplasm</keyword>
<feature type="site" description="Transition state stabilizer" evidence="9">
    <location>
        <position position="245"/>
    </location>
</feature>
<dbReference type="KEGG" id="pgv:SL003B_3671"/>
<dbReference type="PIRSF" id="PIRSF000722">
    <property type="entry name" value="Acetate_prop_kin"/>
    <property type="match status" value="1"/>
</dbReference>
<dbReference type="Gene3D" id="3.30.420.40">
    <property type="match status" value="2"/>
</dbReference>
<evidence type="ECO:0000256" key="5">
    <source>
        <dbReference type="ARBA" id="ARBA00022741"/>
    </source>
</evidence>
<feature type="binding site" evidence="9">
    <location>
        <position position="17"/>
    </location>
    <ligand>
        <name>Mg(2+)</name>
        <dbReference type="ChEBI" id="CHEBI:18420"/>
    </ligand>
</feature>
<dbReference type="STRING" id="991905.SL003B_3671"/>
<sequence length="402" mass="43579">MTAAVSGKDDPTILILNAGSSSIKFDLYAGEEELVRGQIEGLGATPRLQAKVLRSGLSTDRPLSADEAHDHQAALAIPLKLLEETAPGRTVQAVGHRVVHGGVDYAEPVVLDDAILAHLKRFNPLAPLHQPHNLAGILAARQAFPDALQVACFDTAFHRRHPWVNDTFALPREFYDEGVRRYGFHGLSYEYITETLRERMPEAASGRLVVAHLGNGASMCAIREGRSIGSTMGFTALDGLPMGTRCGQLDPGVVLYLMTEKGLSANDISDLLYKRSGLRGLSGLSHDMRELEASDTPEARQAIDYFVFRIRRELGAMAAVVGGLDTLVFTGGIGENSTTVRARVCEGLEWLGIRFDAGRNAAGESLISTNNSKVQVLVMRTNEEAMIRRHTARLFGQAGARP</sequence>
<dbReference type="InterPro" id="IPR043129">
    <property type="entry name" value="ATPase_NBD"/>
</dbReference>
<name>F2J2R8_POLGS</name>
<feature type="active site" description="Proton donor/acceptor" evidence="9">
    <location>
        <position position="154"/>
    </location>
</feature>
<gene>
    <name evidence="11" type="primary">tdcD</name>
    <name evidence="9" type="synonym">ackA</name>
    <name evidence="11" type="ordered locus">SL003B_3671</name>
</gene>
<comment type="subunit">
    <text evidence="9">Homodimer.</text>
</comment>
<evidence type="ECO:0000256" key="3">
    <source>
        <dbReference type="ARBA" id="ARBA00022679"/>
    </source>
</evidence>